<sequence>MQFSFQPRGARQLALAAGALSLASFLASCDKSGGDFDKTKSGIEYKIFKNVGGKYERRTDVKGEDPTYKDRVGKFMTAYLYYRTGKDSVLEDTRKKFAGSAVPMPMMEVKRKGMPDEAFALLQPGDSAVFRFNADSLFKPQGRPVPGFLKKSGNVIVINVKTDKLISREEEQALEQTLQQKMMAEQQKQMQAYAETQNKKDEVTLQDYLKKNNLTNAKKTAGGVYYVITQPGTGPVPKPGQLVSVQYRGTLLDGKEFDSSLKNGGKPFVYPVGRGQVIPGWDEGVALLNKGAKATLLIPSSLAYGERGSGPAIPANSPLRFDVELVDVKDAPAAPAGGMAPTGPPQ</sequence>
<keyword evidence="9" id="KW-1185">Reference proteome</keyword>
<dbReference type="Gene3D" id="3.10.50.40">
    <property type="match status" value="1"/>
</dbReference>
<dbReference type="InterPro" id="IPR001179">
    <property type="entry name" value="PPIase_FKBP_dom"/>
</dbReference>
<evidence type="ECO:0000256" key="3">
    <source>
        <dbReference type="ARBA" id="ARBA00013194"/>
    </source>
</evidence>
<dbReference type="InterPro" id="IPR046357">
    <property type="entry name" value="PPIase_dom_sf"/>
</dbReference>
<protein>
    <recommendedName>
        <fullName evidence="3 6">peptidylprolyl isomerase</fullName>
        <ecNumber evidence="3 6">5.2.1.8</ecNumber>
    </recommendedName>
</protein>
<reference evidence="9" key="1">
    <citation type="journal article" date="2019" name="Int. J. Syst. Evol. Microbiol.">
        <title>The Global Catalogue of Microorganisms (GCM) 10K type strain sequencing project: providing services to taxonomists for standard genome sequencing and annotation.</title>
        <authorList>
            <consortium name="The Broad Institute Genomics Platform"/>
            <consortium name="The Broad Institute Genome Sequencing Center for Infectious Disease"/>
            <person name="Wu L."/>
            <person name="Ma J."/>
        </authorList>
    </citation>
    <scope>NUCLEOTIDE SEQUENCE [LARGE SCALE GENOMIC DNA]</scope>
    <source>
        <strain evidence="9">CGMCC 1.15795</strain>
    </source>
</reference>
<name>A0ABW4QR69_9BACT</name>
<comment type="caution">
    <text evidence="8">The sequence shown here is derived from an EMBL/GenBank/DDBJ whole genome shotgun (WGS) entry which is preliminary data.</text>
</comment>
<dbReference type="EC" id="5.2.1.8" evidence="3 6"/>
<keyword evidence="4 6" id="KW-0697">Rotamase</keyword>
<organism evidence="8 9">
    <name type="scientific">Hymenobacter bucti</name>
    <dbReference type="NCBI Taxonomy" id="1844114"/>
    <lineage>
        <taxon>Bacteria</taxon>
        <taxon>Pseudomonadati</taxon>
        <taxon>Bacteroidota</taxon>
        <taxon>Cytophagia</taxon>
        <taxon>Cytophagales</taxon>
        <taxon>Hymenobacteraceae</taxon>
        <taxon>Hymenobacter</taxon>
    </lineage>
</organism>
<feature type="domain" description="PPIase FKBP-type" evidence="7">
    <location>
        <begin position="240"/>
        <end position="329"/>
    </location>
</feature>
<evidence type="ECO:0000313" key="8">
    <source>
        <dbReference type="EMBL" id="MFD1871887.1"/>
    </source>
</evidence>
<evidence type="ECO:0000256" key="4">
    <source>
        <dbReference type="ARBA" id="ARBA00023110"/>
    </source>
</evidence>
<dbReference type="Pfam" id="PF00254">
    <property type="entry name" value="FKBP_C"/>
    <property type="match status" value="1"/>
</dbReference>
<dbReference type="GO" id="GO:0003755">
    <property type="term" value="F:peptidyl-prolyl cis-trans isomerase activity"/>
    <property type="evidence" value="ECO:0007669"/>
    <property type="project" value="UniProtKB-EC"/>
</dbReference>
<dbReference type="RefSeq" id="WP_382312218.1">
    <property type="nucleotide sequence ID" value="NZ_JBHUFD010000001.1"/>
</dbReference>
<proteinExistence type="inferred from homology"/>
<evidence type="ECO:0000256" key="2">
    <source>
        <dbReference type="ARBA" id="ARBA00006577"/>
    </source>
</evidence>
<comment type="similarity">
    <text evidence="2">Belongs to the FKBP-type PPIase family.</text>
</comment>
<dbReference type="PANTHER" id="PTHR43811">
    <property type="entry name" value="FKBP-TYPE PEPTIDYL-PROLYL CIS-TRANS ISOMERASE FKPA"/>
    <property type="match status" value="1"/>
</dbReference>
<dbReference type="PROSITE" id="PS50059">
    <property type="entry name" value="FKBP_PPIASE"/>
    <property type="match status" value="1"/>
</dbReference>
<evidence type="ECO:0000256" key="6">
    <source>
        <dbReference type="PROSITE-ProRule" id="PRU00277"/>
    </source>
</evidence>
<dbReference type="PANTHER" id="PTHR43811:SF19">
    <property type="entry name" value="39 KDA FK506-BINDING NUCLEAR PROTEIN"/>
    <property type="match status" value="1"/>
</dbReference>
<evidence type="ECO:0000259" key="7">
    <source>
        <dbReference type="PROSITE" id="PS50059"/>
    </source>
</evidence>
<dbReference type="EMBL" id="JBHUFD010000001">
    <property type="protein sequence ID" value="MFD1871887.1"/>
    <property type="molecule type" value="Genomic_DNA"/>
</dbReference>
<gene>
    <name evidence="8" type="ORF">ACFSDX_05585</name>
</gene>
<evidence type="ECO:0000313" key="9">
    <source>
        <dbReference type="Proteomes" id="UP001597197"/>
    </source>
</evidence>
<dbReference type="Proteomes" id="UP001597197">
    <property type="component" value="Unassembled WGS sequence"/>
</dbReference>
<accession>A0ABW4QR69</accession>
<evidence type="ECO:0000256" key="5">
    <source>
        <dbReference type="ARBA" id="ARBA00023235"/>
    </source>
</evidence>
<comment type="catalytic activity">
    <reaction evidence="1 6">
        <text>[protein]-peptidylproline (omega=180) = [protein]-peptidylproline (omega=0)</text>
        <dbReference type="Rhea" id="RHEA:16237"/>
        <dbReference type="Rhea" id="RHEA-COMP:10747"/>
        <dbReference type="Rhea" id="RHEA-COMP:10748"/>
        <dbReference type="ChEBI" id="CHEBI:83833"/>
        <dbReference type="ChEBI" id="CHEBI:83834"/>
        <dbReference type="EC" id="5.2.1.8"/>
    </reaction>
</comment>
<keyword evidence="5 6" id="KW-0413">Isomerase</keyword>
<dbReference type="SUPFAM" id="SSF54534">
    <property type="entry name" value="FKBP-like"/>
    <property type="match status" value="1"/>
</dbReference>
<evidence type="ECO:0000256" key="1">
    <source>
        <dbReference type="ARBA" id="ARBA00000971"/>
    </source>
</evidence>